<evidence type="ECO:0000313" key="1">
    <source>
        <dbReference type="EMBL" id="MED6146547.1"/>
    </source>
</evidence>
<keyword evidence="2" id="KW-1185">Reference proteome</keyword>
<proteinExistence type="predicted"/>
<sequence length="165" mass="19117">MQELCLSHDFEASDVVDHYKDSRLPTPTALRHIYVQLKEGRIEAARKVAKVLDFALRVTYNKYNVLEGKPPMNEWSTEMVLGIPNMNSCNMDKIWMLLWLQMEEVLCMTTPAVGTNNIDALSDKIRIDTALALCDHEFNENKDHFKQRAMEDWNGKRECHVIFGD</sequence>
<organism evidence="1 2">
    <name type="scientific">Stylosanthes scabra</name>
    <dbReference type="NCBI Taxonomy" id="79078"/>
    <lineage>
        <taxon>Eukaryota</taxon>
        <taxon>Viridiplantae</taxon>
        <taxon>Streptophyta</taxon>
        <taxon>Embryophyta</taxon>
        <taxon>Tracheophyta</taxon>
        <taxon>Spermatophyta</taxon>
        <taxon>Magnoliopsida</taxon>
        <taxon>eudicotyledons</taxon>
        <taxon>Gunneridae</taxon>
        <taxon>Pentapetalae</taxon>
        <taxon>rosids</taxon>
        <taxon>fabids</taxon>
        <taxon>Fabales</taxon>
        <taxon>Fabaceae</taxon>
        <taxon>Papilionoideae</taxon>
        <taxon>50 kb inversion clade</taxon>
        <taxon>dalbergioids sensu lato</taxon>
        <taxon>Dalbergieae</taxon>
        <taxon>Pterocarpus clade</taxon>
        <taxon>Stylosanthes</taxon>
    </lineage>
</organism>
<dbReference type="Proteomes" id="UP001341840">
    <property type="component" value="Unassembled WGS sequence"/>
</dbReference>
<dbReference type="EMBL" id="JASCZI010090790">
    <property type="protein sequence ID" value="MED6146547.1"/>
    <property type="molecule type" value="Genomic_DNA"/>
</dbReference>
<name>A0ABU6TCV3_9FABA</name>
<accession>A0ABU6TCV3</accession>
<gene>
    <name evidence="1" type="ORF">PIB30_035445</name>
</gene>
<protein>
    <submittedName>
        <fullName evidence="1">Uncharacterized protein</fullName>
    </submittedName>
</protein>
<evidence type="ECO:0000313" key="2">
    <source>
        <dbReference type="Proteomes" id="UP001341840"/>
    </source>
</evidence>
<reference evidence="1 2" key="1">
    <citation type="journal article" date="2023" name="Plants (Basel)">
        <title>Bridging the Gap: Combining Genomics and Transcriptomics Approaches to Understand Stylosanthes scabra, an Orphan Legume from the Brazilian Caatinga.</title>
        <authorList>
            <person name="Ferreira-Neto J.R.C."/>
            <person name="da Silva M.D."/>
            <person name="Binneck E."/>
            <person name="de Melo N.F."/>
            <person name="da Silva R.H."/>
            <person name="de Melo A.L.T.M."/>
            <person name="Pandolfi V."/>
            <person name="Bustamante F.O."/>
            <person name="Brasileiro-Vidal A.C."/>
            <person name="Benko-Iseppon A.M."/>
        </authorList>
    </citation>
    <scope>NUCLEOTIDE SEQUENCE [LARGE SCALE GENOMIC DNA]</scope>
    <source>
        <tissue evidence="1">Leaves</tissue>
    </source>
</reference>
<comment type="caution">
    <text evidence="1">The sequence shown here is derived from an EMBL/GenBank/DDBJ whole genome shotgun (WGS) entry which is preliminary data.</text>
</comment>